<feature type="transmembrane region" description="Helical" evidence="1">
    <location>
        <begin position="262"/>
        <end position="289"/>
    </location>
</feature>
<evidence type="ECO:0000313" key="3">
    <source>
        <dbReference type="Proteomes" id="UP000002640"/>
    </source>
</evidence>
<dbReference type="RefSeq" id="XP_009527281.1">
    <property type="nucleotide sequence ID" value="XM_009528986.1"/>
</dbReference>
<keyword evidence="1" id="KW-0472">Membrane</keyword>
<dbReference type="KEGG" id="psoj:PHYSODRAFT_332058"/>
<feature type="transmembrane region" description="Helical" evidence="1">
    <location>
        <begin position="146"/>
        <end position="165"/>
    </location>
</feature>
<evidence type="ECO:0000256" key="1">
    <source>
        <dbReference type="SAM" id="Phobius"/>
    </source>
</evidence>
<feature type="transmembrane region" description="Helical" evidence="1">
    <location>
        <begin position="357"/>
        <end position="378"/>
    </location>
</feature>
<dbReference type="AlphaFoldDB" id="G4ZJE9"/>
<feature type="transmembrane region" description="Helical" evidence="1">
    <location>
        <begin position="214"/>
        <end position="234"/>
    </location>
</feature>
<keyword evidence="1" id="KW-1133">Transmembrane helix</keyword>
<name>G4ZJE9_PHYSP</name>
<dbReference type="EMBL" id="JH159154">
    <property type="protein sequence ID" value="EGZ18223.1"/>
    <property type="molecule type" value="Genomic_DNA"/>
</dbReference>
<feature type="transmembrane region" description="Helical" evidence="1">
    <location>
        <begin position="309"/>
        <end position="330"/>
    </location>
</feature>
<sequence length="386" mass="43582">MRLASLSRWLSSAVHAWKHLQVSYYGGKYSVERLLALDEYTRNTPLSRVLLVCIGTPVPMAVLVSAQALLSLQEPADGWRANSGFWIRSGILSFTVAVILTTQAIYHIDGVTTSTLQVLLLSALTSLLFTIGALAISAALIFPVPFFVLTLCPIFYVALITSYRIVLGDAIFRQMLQNRDQTVRYIYFVGARNVMVFTYPAYETLFRAVRGSAYQLPVILILPFIKVAIRNLVLRCMTHLEDMMPEAVIFTRPVILREALEALFTTECIVVTAYLEAIIPFFYCSYMLVSSRYHTEMVGVTSGNVVKTILPVFNFGILQLATFLVLAAVIKRNCGMKMLYQLAFVLETHMPLIQGKFMFWVLIVLCFRIVHFGVDFSFQFKKGFYS</sequence>
<accession>G4ZJE9</accession>
<dbReference type="OMA" id="GFWIRSG"/>
<gene>
    <name evidence="2" type="ORF">PHYSODRAFT_332058</name>
</gene>
<dbReference type="InParanoid" id="G4ZJE9"/>
<feature type="transmembrane region" description="Helical" evidence="1">
    <location>
        <begin position="49"/>
        <end position="70"/>
    </location>
</feature>
<dbReference type="Proteomes" id="UP000002640">
    <property type="component" value="Unassembled WGS sequence"/>
</dbReference>
<feature type="transmembrane region" description="Helical" evidence="1">
    <location>
        <begin position="85"/>
        <end position="106"/>
    </location>
</feature>
<keyword evidence="3" id="KW-1185">Reference proteome</keyword>
<keyword evidence="1" id="KW-0812">Transmembrane</keyword>
<evidence type="ECO:0008006" key="4">
    <source>
        <dbReference type="Google" id="ProtNLM"/>
    </source>
</evidence>
<proteinExistence type="predicted"/>
<feature type="transmembrane region" description="Helical" evidence="1">
    <location>
        <begin position="185"/>
        <end position="202"/>
    </location>
</feature>
<organism evidence="2 3">
    <name type="scientific">Phytophthora sojae (strain P6497)</name>
    <name type="common">Soybean stem and root rot agent</name>
    <name type="synonym">Phytophthora megasperma f. sp. glycines</name>
    <dbReference type="NCBI Taxonomy" id="1094619"/>
    <lineage>
        <taxon>Eukaryota</taxon>
        <taxon>Sar</taxon>
        <taxon>Stramenopiles</taxon>
        <taxon>Oomycota</taxon>
        <taxon>Peronosporomycetes</taxon>
        <taxon>Peronosporales</taxon>
        <taxon>Peronosporaceae</taxon>
        <taxon>Phytophthora</taxon>
    </lineage>
</organism>
<reference evidence="2 3" key="1">
    <citation type="journal article" date="2006" name="Science">
        <title>Phytophthora genome sequences uncover evolutionary origins and mechanisms of pathogenesis.</title>
        <authorList>
            <person name="Tyler B.M."/>
            <person name="Tripathy S."/>
            <person name="Zhang X."/>
            <person name="Dehal P."/>
            <person name="Jiang R.H."/>
            <person name="Aerts A."/>
            <person name="Arredondo F.D."/>
            <person name="Baxter L."/>
            <person name="Bensasson D."/>
            <person name="Beynon J.L."/>
            <person name="Chapman J."/>
            <person name="Damasceno C.M."/>
            <person name="Dorrance A.E."/>
            <person name="Dou D."/>
            <person name="Dickerman A.W."/>
            <person name="Dubchak I.L."/>
            <person name="Garbelotto M."/>
            <person name="Gijzen M."/>
            <person name="Gordon S.G."/>
            <person name="Govers F."/>
            <person name="Grunwald N.J."/>
            <person name="Huang W."/>
            <person name="Ivors K.L."/>
            <person name="Jones R.W."/>
            <person name="Kamoun S."/>
            <person name="Krampis K."/>
            <person name="Lamour K.H."/>
            <person name="Lee M.K."/>
            <person name="McDonald W.H."/>
            <person name="Medina M."/>
            <person name="Meijer H.J."/>
            <person name="Nordberg E.K."/>
            <person name="Maclean D.J."/>
            <person name="Ospina-Giraldo M.D."/>
            <person name="Morris P.F."/>
            <person name="Phuntumart V."/>
            <person name="Putnam N.H."/>
            <person name="Rash S."/>
            <person name="Rose J.K."/>
            <person name="Sakihama Y."/>
            <person name="Salamov A.A."/>
            <person name="Savidor A."/>
            <person name="Scheuring C.F."/>
            <person name="Smith B.M."/>
            <person name="Sobral B.W."/>
            <person name="Terry A."/>
            <person name="Torto-Alalibo T.A."/>
            <person name="Win J."/>
            <person name="Xu Z."/>
            <person name="Zhang H."/>
            <person name="Grigoriev I.V."/>
            <person name="Rokhsar D.S."/>
            <person name="Boore J.L."/>
        </authorList>
    </citation>
    <scope>NUCLEOTIDE SEQUENCE [LARGE SCALE GENOMIC DNA]</scope>
    <source>
        <strain evidence="2 3">P6497</strain>
    </source>
</reference>
<protein>
    <recommendedName>
        <fullName evidence="4">Transmembrane protein</fullName>
    </recommendedName>
</protein>
<feature type="transmembrane region" description="Helical" evidence="1">
    <location>
        <begin position="118"/>
        <end position="140"/>
    </location>
</feature>
<evidence type="ECO:0000313" key="2">
    <source>
        <dbReference type="EMBL" id="EGZ18223.1"/>
    </source>
</evidence>
<dbReference type="GeneID" id="20646382"/>